<name>A0ABT7VUG1_9GAMM</name>
<proteinExistence type="predicted"/>
<feature type="non-terminal residue" evidence="2">
    <location>
        <position position="1"/>
    </location>
</feature>
<dbReference type="Proteomes" id="UP001171945">
    <property type="component" value="Unassembled WGS sequence"/>
</dbReference>
<reference evidence="2" key="1">
    <citation type="submission" date="2023-06" db="EMBL/GenBank/DDBJ databases">
        <title>Uncultivated large filamentous bacteria from sulfidic sediments reveal new species and different genomic features in energy metabolism and defense.</title>
        <authorList>
            <person name="Fonseca A."/>
        </authorList>
    </citation>
    <scope>NUCLEOTIDE SEQUENCE</scope>
    <source>
        <strain evidence="2">HSG4</strain>
    </source>
</reference>
<sequence>SQVSVSLRGASTIATDTAQIVLMDQGLNHLTLLFDIADNFNTNMNTTFAILLTPAILGVSGAFLFGLGITYTVVLNMTGLAFGLGNTMLPLLKQPTSKELNREVKDYAKKTK</sequence>
<comment type="caution">
    <text evidence="2">The sequence shown here is derived from an EMBL/GenBank/DDBJ whole genome shotgun (WGS) entry which is preliminary data.</text>
</comment>
<protein>
    <submittedName>
        <fullName evidence="2">Uncharacterized protein</fullName>
    </submittedName>
</protein>
<keyword evidence="1" id="KW-0472">Membrane</keyword>
<evidence type="ECO:0000313" key="2">
    <source>
        <dbReference type="EMBL" id="MDM8563227.1"/>
    </source>
</evidence>
<evidence type="ECO:0000313" key="3">
    <source>
        <dbReference type="Proteomes" id="UP001171945"/>
    </source>
</evidence>
<feature type="transmembrane region" description="Helical" evidence="1">
    <location>
        <begin position="48"/>
        <end position="67"/>
    </location>
</feature>
<feature type="transmembrane region" description="Helical" evidence="1">
    <location>
        <begin position="73"/>
        <end position="92"/>
    </location>
</feature>
<keyword evidence="3" id="KW-1185">Reference proteome</keyword>
<accession>A0ABT7VUG1</accession>
<gene>
    <name evidence="2" type="ORF">QUF54_07725</name>
</gene>
<keyword evidence="1" id="KW-0812">Transmembrane</keyword>
<organism evidence="2 3">
    <name type="scientific">Candidatus Marithioploca araucensis</name>
    <dbReference type="NCBI Taxonomy" id="70273"/>
    <lineage>
        <taxon>Bacteria</taxon>
        <taxon>Pseudomonadati</taxon>
        <taxon>Pseudomonadota</taxon>
        <taxon>Gammaproteobacteria</taxon>
        <taxon>Thiotrichales</taxon>
        <taxon>Thiotrichaceae</taxon>
        <taxon>Candidatus Marithioploca</taxon>
    </lineage>
</organism>
<keyword evidence="1" id="KW-1133">Transmembrane helix</keyword>
<dbReference type="EMBL" id="JAUCGM010000518">
    <property type="protein sequence ID" value="MDM8563227.1"/>
    <property type="molecule type" value="Genomic_DNA"/>
</dbReference>
<evidence type="ECO:0000256" key="1">
    <source>
        <dbReference type="SAM" id="Phobius"/>
    </source>
</evidence>